<name>A0A0F9HD39_9ZZZZ</name>
<gene>
    <name evidence="2" type="ORF">LCGC14_1717670</name>
</gene>
<accession>A0A0F9HD39</accession>
<evidence type="ECO:0000313" key="2">
    <source>
        <dbReference type="EMBL" id="KKM13296.1"/>
    </source>
</evidence>
<comment type="caution">
    <text evidence="2">The sequence shown here is derived from an EMBL/GenBank/DDBJ whole genome shotgun (WGS) entry which is preliminary data.</text>
</comment>
<evidence type="ECO:0000256" key="1">
    <source>
        <dbReference type="SAM" id="MobiDB-lite"/>
    </source>
</evidence>
<reference evidence="2" key="1">
    <citation type="journal article" date="2015" name="Nature">
        <title>Complex archaea that bridge the gap between prokaryotes and eukaryotes.</title>
        <authorList>
            <person name="Spang A."/>
            <person name="Saw J.H."/>
            <person name="Jorgensen S.L."/>
            <person name="Zaremba-Niedzwiedzka K."/>
            <person name="Martijn J."/>
            <person name="Lind A.E."/>
            <person name="van Eijk R."/>
            <person name="Schleper C."/>
            <person name="Guy L."/>
            <person name="Ettema T.J."/>
        </authorList>
    </citation>
    <scope>NUCLEOTIDE SEQUENCE</scope>
</reference>
<feature type="region of interest" description="Disordered" evidence="1">
    <location>
        <begin position="207"/>
        <end position="228"/>
    </location>
</feature>
<dbReference type="AlphaFoldDB" id="A0A0F9HD39"/>
<organism evidence="2">
    <name type="scientific">marine sediment metagenome</name>
    <dbReference type="NCBI Taxonomy" id="412755"/>
    <lineage>
        <taxon>unclassified sequences</taxon>
        <taxon>metagenomes</taxon>
        <taxon>ecological metagenomes</taxon>
    </lineage>
</organism>
<proteinExistence type="predicted"/>
<dbReference type="EMBL" id="LAZR01015410">
    <property type="protein sequence ID" value="KKM13296.1"/>
    <property type="molecule type" value="Genomic_DNA"/>
</dbReference>
<protein>
    <submittedName>
        <fullName evidence="2">Uncharacterized protein</fullName>
    </submittedName>
</protein>
<sequence length="228" mass="25783">MKIYYNNIPATHLSQSPRVPSDAIMTNVTIYEEALDYIKCDLTNTIRHETAHRQDEEERRESDFSAFTETSRAEAIAEATEQDCGQFYPQQLSNPIEVNVSEIFEESKVNSGVGQGYLVDVKAVILDDAKLGLYYMQELPGMYDFQDGEMRHSPGSGFDLIQGWDGSLYINVARHFKDWIVKEDTMSYKPNVQTDGVEVDPDLIRQTPVMQGVPSSQSVPSVPSRESR</sequence>
<feature type="compositionally biased region" description="Low complexity" evidence="1">
    <location>
        <begin position="208"/>
        <end position="228"/>
    </location>
</feature>